<organism evidence="1">
    <name type="scientific">Billgrantia gudaonensis</name>
    <dbReference type="NCBI Taxonomy" id="376427"/>
    <lineage>
        <taxon>Bacteria</taxon>
        <taxon>Pseudomonadati</taxon>
        <taxon>Pseudomonadota</taxon>
        <taxon>Gammaproteobacteria</taxon>
        <taxon>Oceanospirillales</taxon>
        <taxon>Halomonadaceae</taxon>
        <taxon>Billgrantia</taxon>
    </lineage>
</organism>
<comment type="caution">
    <text evidence="1">The sequence shown here is derived from an EMBL/GenBank/DDBJ whole genome shotgun (WGS) entry which is preliminary data.</text>
</comment>
<reference evidence="1" key="1">
    <citation type="submission" date="2018-12" db="EMBL/GenBank/DDBJ databases">
        <authorList>
            <person name="Jadhav K."/>
            <person name="Kushwaha B."/>
            <person name="Jadhav I."/>
        </authorList>
    </citation>
    <scope>NUCLEOTIDE SEQUENCE [LARGE SCALE GENOMIC DNA]</scope>
    <source>
        <strain evidence="1">SBS 10</strain>
    </source>
</reference>
<evidence type="ECO:0000313" key="1">
    <source>
        <dbReference type="EMBL" id="RUA23232.1"/>
    </source>
</evidence>
<name>A0A432JKW2_9GAMM</name>
<dbReference type="EMBL" id="RXHI01000001">
    <property type="protein sequence ID" value="RUA23232.1"/>
    <property type="molecule type" value="Genomic_DNA"/>
</dbReference>
<accession>A0A432JKW2</accession>
<sequence>MDSVRLDGALEVRQQNGPVQLFGDVNLTDGRFRASARIC</sequence>
<dbReference type="AlphaFoldDB" id="A0A432JKW2"/>
<protein>
    <submittedName>
        <fullName evidence="1">Uncharacterized protein</fullName>
    </submittedName>
</protein>
<proteinExistence type="predicted"/>
<gene>
    <name evidence="1" type="ORF">DSL92_00030</name>
</gene>